<keyword evidence="1" id="KW-0472">Membrane</keyword>
<dbReference type="RefSeq" id="WP_013826205.1">
    <property type="nucleotide sequence ID" value="NC_015574.1"/>
</dbReference>
<reference evidence="4 5" key="1">
    <citation type="journal article" date="2014" name="Int. J. Syst. Evol. Microbiol.">
        <title>Methanobacterium paludis sp. nov. and a novel strain of Methanobacterium lacus isolated from northern peatlands.</title>
        <authorList>
            <person name="Cadillo-Quiroz H."/>
            <person name="Brauer S.L."/>
            <person name="Goodson N."/>
            <person name="Yavitt J.B."/>
            <person name="Zinder S.H."/>
        </authorList>
    </citation>
    <scope>NUCLEOTIDE SEQUENCE [LARGE SCALE GENOMIC DNA]</scope>
    <source>
        <strain evidence="5">DSM 25820 / JCM 18151 / SWAN1</strain>
    </source>
</reference>
<dbReference type="Pfam" id="PF07431">
    <property type="entry name" value="DUF1512"/>
    <property type="match status" value="1"/>
</dbReference>
<feature type="domain" description="DUF1512" evidence="2">
    <location>
        <begin position="13"/>
        <end position="182"/>
    </location>
</feature>
<accession>F6D3B4</accession>
<dbReference type="GeneID" id="10669205"/>
<dbReference type="InterPro" id="IPR056461">
    <property type="entry name" value="DUF1512_C"/>
</dbReference>
<dbReference type="PIRSF" id="PIRSF016495">
    <property type="entry name" value="UCP016495"/>
    <property type="match status" value="1"/>
</dbReference>
<dbReference type="EMBL" id="CP002772">
    <property type="protein sequence ID" value="AEG18706.1"/>
    <property type="molecule type" value="Genomic_DNA"/>
</dbReference>
<gene>
    <name evidence="4" type="ordered locus">MSWAN_1695</name>
</gene>
<dbReference type="InterPro" id="IPR056460">
    <property type="entry name" value="DUF1512_N"/>
</dbReference>
<dbReference type="OrthoDB" id="15121at2157"/>
<dbReference type="KEGG" id="mew:MSWAN_1695"/>
<feature type="transmembrane region" description="Helical" evidence="1">
    <location>
        <begin position="6"/>
        <end position="27"/>
    </location>
</feature>
<dbReference type="Pfam" id="PF23542">
    <property type="entry name" value="DUF1512_C"/>
    <property type="match status" value="1"/>
</dbReference>
<feature type="domain" description="DUF1512" evidence="3">
    <location>
        <begin position="187"/>
        <end position="359"/>
    </location>
</feature>
<evidence type="ECO:0000259" key="3">
    <source>
        <dbReference type="Pfam" id="PF23542"/>
    </source>
</evidence>
<evidence type="ECO:0000313" key="5">
    <source>
        <dbReference type="Proteomes" id="UP000009231"/>
    </source>
</evidence>
<evidence type="ECO:0000313" key="4">
    <source>
        <dbReference type="EMBL" id="AEG18706.1"/>
    </source>
</evidence>
<dbReference type="eggNOG" id="arCOG04181">
    <property type="taxonomic scope" value="Archaea"/>
</dbReference>
<name>F6D3B4_METPW</name>
<keyword evidence="5" id="KW-1185">Reference proteome</keyword>
<keyword evidence="1" id="KW-0812">Transmembrane</keyword>
<protein>
    <recommendedName>
        <fullName evidence="6">DUF1512 domain-containing protein</fullName>
    </recommendedName>
</protein>
<keyword evidence="1" id="KW-1133">Transmembrane helix</keyword>
<evidence type="ECO:0008006" key="6">
    <source>
        <dbReference type="Google" id="ProtNLM"/>
    </source>
</evidence>
<sequence length="385" mass="42459">MLFGFSPLDVIGLVIFILLIFTLPWFIRTRAMATISRFTFELEEMVEEAKKTLIKVCNEKGTPKEDPKVAVENFFEFFVVTPVDLDPNGIMRKFEKILDLGEERFKHMAKVMAPNATDEWKSNIIMTLKATIGINGVAKIVRHNLELAKKTGNIQILLMLQMSLPLIMRTVKAQYEGTGAFSEGKPVGDGLGPLVAGKLIEDLSEDDLREMDDIVVAERQIKNRNVIIARAKGPGARVGKVGKVITSIIDDKNIKRIITVDAAVKLEGEKTGAVAEGIGVVIGGPGVDKWMIEEELLKRELQVDAVIVKMSPEEAIRPMTEKILEASKKAVSVVENAVLQSKEGSTILVVGVGNSCGIPNIVKDLSKISIKKEINKKKEGKKWPF</sequence>
<dbReference type="Proteomes" id="UP000009231">
    <property type="component" value="Chromosome"/>
</dbReference>
<evidence type="ECO:0000259" key="2">
    <source>
        <dbReference type="Pfam" id="PF07431"/>
    </source>
</evidence>
<organism evidence="4 5">
    <name type="scientific">Methanobacterium paludis (strain DSM 25820 / JCM 18151 / SWAN1)</name>
    <dbReference type="NCBI Taxonomy" id="868131"/>
    <lineage>
        <taxon>Archaea</taxon>
        <taxon>Methanobacteriati</taxon>
        <taxon>Methanobacteriota</taxon>
        <taxon>Methanomada group</taxon>
        <taxon>Methanobacteria</taxon>
        <taxon>Methanobacteriales</taxon>
        <taxon>Methanobacteriaceae</taxon>
        <taxon>Methanobacterium</taxon>
    </lineage>
</organism>
<proteinExistence type="predicted"/>
<dbReference type="AlphaFoldDB" id="F6D3B4"/>
<dbReference type="HOGENOM" id="CLU_062565_0_0_2"/>
<dbReference type="InterPro" id="IPR009995">
    <property type="entry name" value="DUF1512"/>
</dbReference>
<evidence type="ECO:0000256" key="1">
    <source>
        <dbReference type="SAM" id="Phobius"/>
    </source>
</evidence>
<dbReference type="STRING" id="868131.MSWAN_1695"/>